<dbReference type="PANTHER" id="PTHR47691">
    <property type="entry name" value="REGULATOR-RELATED"/>
    <property type="match status" value="1"/>
</dbReference>
<organism evidence="2 3">
    <name type="scientific">Mycena maculata</name>
    <dbReference type="NCBI Taxonomy" id="230809"/>
    <lineage>
        <taxon>Eukaryota</taxon>
        <taxon>Fungi</taxon>
        <taxon>Dikarya</taxon>
        <taxon>Basidiomycota</taxon>
        <taxon>Agaricomycotina</taxon>
        <taxon>Agaricomycetes</taxon>
        <taxon>Agaricomycetidae</taxon>
        <taxon>Agaricales</taxon>
        <taxon>Marasmiineae</taxon>
        <taxon>Mycenaceae</taxon>
        <taxon>Mycena</taxon>
    </lineage>
</organism>
<sequence>PISMLPSEPNIFHGRDSEVSDIINAFAKGTPKIAILGAGGMGKTCLARAVLHHPTITTQYQQHRVFVACDSVSTAGDVVALIRSYVGLKPGKDLTRPIIQYFSSGPASLLILDNLETIWEGAQNRRAIEEFSSDLTEIQHLALIITMRGAERPAKVHWTRPFLPPLQPLSHNAAHQTFIDIAEDHHDPKDIDKILFITDNMPLPIDLIAHLVDGEGCPTILARWKIEKTALLSDGHDQRSNLEISISLSLASPRIVALPDARSLLGLLSMLPDGL</sequence>
<keyword evidence="2" id="KW-0378">Hydrolase</keyword>
<dbReference type="Gene3D" id="3.40.50.300">
    <property type="entry name" value="P-loop containing nucleotide triphosphate hydrolases"/>
    <property type="match status" value="1"/>
</dbReference>
<dbReference type="InterPro" id="IPR027417">
    <property type="entry name" value="P-loop_NTPase"/>
</dbReference>
<feature type="domain" description="Novel STAND NTPase 1" evidence="1">
    <location>
        <begin position="8"/>
        <end position="148"/>
    </location>
</feature>
<dbReference type="SUPFAM" id="SSF52540">
    <property type="entry name" value="P-loop containing nucleoside triphosphate hydrolases"/>
    <property type="match status" value="1"/>
</dbReference>
<name>A0AAD7JTB8_9AGAR</name>
<accession>A0AAD7JTB8</accession>
<evidence type="ECO:0000313" key="3">
    <source>
        <dbReference type="Proteomes" id="UP001215280"/>
    </source>
</evidence>
<dbReference type="InterPro" id="IPR049052">
    <property type="entry name" value="nSTAND1"/>
</dbReference>
<dbReference type="Proteomes" id="UP001215280">
    <property type="component" value="Unassembled WGS sequence"/>
</dbReference>
<reference evidence="2" key="1">
    <citation type="submission" date="2023-03" db="EMBL/GenBank/DDBJ databases">
        <title>Massive genome expansion in bonnet fungi (Mycena s.s.) driven by repeated elements and novel gene families across ecological guilds.</title>
        <authorList>
            <consortium name="Lawrence Berkeley National Laboratory"/>
            <person name="Harder C.B."/>
            <person name="Miyauchi S."/>
            <person name="Viragh M."/>
            <person name="Kuo A."/>
            <person name="Thoen E."/>
            <person name="Andreopoulos B."/>
            <person name="Lu D."/>
            <person name="Skrede I."/>
            <person name="Drula E."/>
            <person name="Henrissat B."/>
            <person name="Morin E."/>
            <person name="Kohler A."/>
            <person name="Barry K."/>
            <person name="LaButti K."/>
            <person name="Morin E."/>
            <person name="Salamov A."/>
            <person name="Lipzen A."/>
            <person name="Mereny Z."/>
            <person name="Hegedus B."/>
            <person name="Baldrian P."/>
            <person name="Stursova M."/>
            <person name="Weitz H."/>
            <person name="Taylor A."/>
            <person name="Grigoriev I.V."/>
            <person name="Nagy L.G."/>
            <person name="Martin F."/>
            <person name="Kauserud H."/>
        </authorList>
    </citation>
    <scope>NUCLEOTIDE SEQUENCE</scope>
    <source>
        <strain evidence="2">CBHHK188m</strain>
    </source>
</reference>
<dbReference type="Pfam" id="PF20703">
    <property type="entry name" value="nSTAND1"/>
    <property type="match status" value="1"/>
</dbReference>
<evidence type="ECO:0000259" key="1">
    <source>
        <dbReference type="Pfam" id="PF20703"/>
    </source>
</evidence>
<comment type="caution">
    <text evidence="2">The sequence shown here is derived from an EMBL/GenBank/DDBJ whole genome shotgun (WGS) entry which is preliminary data.</text>
</comment>
<proteinExistence type="predicted"/>
<keyword evidence="3" id="KW-1185">Reference proteome</keyword>
<dbReference type="EMBL" id="JARJLG010000021">
    <property type="protein sequence ID" value="KAJ7771341.1"/>
    <property type="molecule type" value="Genomic_DNA"/>
</dbReference>
<protein>
    <submittedName>
        <fullName evidence="2">P-loop containing nucleoside triphosphate hydrolase protein</fullName>
    </submittedName>
</protein>
<feature type="non-terminal residue" evidence="2">
    <location>
        <position position="1"/>
    </location>
</feature>
<dbReference type="PANTHER" id="PTHR47691:SF3">
    <property type="entry name" value="HTH-TYPE TRANSCRIPTIONAL REGULATOR RV0890C-RELATED"/>
    <property type="match status" value="1"/>
</dbReference>
<feature type="non-terminal residue" evidence="2">
    <location>
        <position position="275"/>
    </location>
</feature>
<dbReference type="AlphaFoldDB" id="A0AAD7JTB8"/>
<evidence type="ECO:0000313" key="2">
    <source>
        <dbReference type="EMBL" id="KAJ7771341.1"/>
    </source>
</evidence>
<gene>
    <name evidence="2" type="ORF">DFH07DRAFT_722761</name>
</gene>
<dbReference type="GO" id="GO:0016787">
    <property type="term" value="F:hydrolase activity"/>
    <property type="evidence" value="ECO:0007669"/>
    <property type="project" value="UniProtKB-KW"/>
</dbReference>